<dbReference type="InterPro" id="IPR058245">
    <property type="entry name" value="NreC/VraR/RcsB-like_REC"/>
</dbReference>
<dbReference type="CDD" id="cd17535">
    <property type="entry name" value="REC_NarL-like"/>
    <property type="match status" value="1"/>
</dbReference>
<keyword evidence="9" id="KW-1185">Reference proteome</keyword>
<keyword evidence="4" id="KW-0804">Transcription</keyword>
<dbReference type="Proteomes" id="UP001141259">
    <property type="component" value="Unassembled WGS sequence"/>
</dbReference>
<dbReference type="PRINTS" id="PR00038">
    <property type="entry name" value="HTHLUXR"/>
</dbReference>
<dbReference type="SUPFAM" id="SSF46894">
    <property type="entry name" value="C-terminal effector domain of the bipartite response regulators"/>
    <property type="match status" value="1"/>
</dbReference>
<accession>A0A9X3AGR0</accession>
<sequence length="215" mass="23410">MTVTVVVADDQELIRAGFELILDAQPDISVVGLAADGVEAVEQVRALRPDVCLMDVRMPRVDGLQATRALKRDPATASTNIVVVTTFDLDEYVYGALRAGASGFVLKNSGARLLTEAVRAAKHGESLISPSVTVRLLEHVHDRRTRDDAAADRLSGQEAKVVTRVARGWTNNEVAADLNLSLSTVKTHLGRIQDKLSLRNRVEIAAWAWEHGIVR</sequence>
<dbReference type="EMBL" id="JANYMP010000007">
    <property type="protein sequence ID" value="MCS7478665.1"/>
    <property type="molecule type" value="Genomic_DNA"/>
</dbReference>
<dbReference type="InterPro" id="IPR011006">
    <property type="entry name" value="CheY-like_superfamily"/>
</dbReference>
<evidence type="ECO:0000256" key="4">
    <source>
        <dbReference type="ARBA" id="ARBA00023163"/>
    </source>
</evidence>
<dbReference type="AlphaFoldDB" id="A0A9X3AGR0"/>
<dbReference type="InterPro" id="IPR039420">
    <property type="entry name" value="WalR-like"/>
</dbReference>
<keyword evidence="1 5" id="KW-0597">Phosphoprotein</keyword>
<comment type="caution">
    <text evidence="8">The sequence shown here is derived from an EMBL/GenBank/DDBJ whole genome shotgun (WGS) entry which is preliminary data.</text>
</comment>
<feature type="domain" description="HTH luxR-type" evidence="6">
    <location>
        <begin position="147"/>
        <end position="212"/>
    </location>
</feature>
<evidence type="ECO:0000256" key="1">
    <source>
        <dbReference type="ARBA" id="ARBA00022553"/>
    </source>
</evidence>
<dbReference type="PANTHER" id="PTHR43214:SF24">
    <property type="entry name" value="TRANSCRIPTIONAL REGULATORY PROTEIN NARL-RELATED"/>
    <property type="match status" value="1"/>
</dbReference>
<dbReference type="SMART" id="SM00448">
    <property type="entry name" value="REC"/>
    <property type="match status" value="1"/>
</dbReference>
<keyword evidence="2" id="KW-0805">Transcription regulation</keyword>
<evidence type="ECO:0000256" key="2">
    <source>
        <dbReference type="ARBA" id="ARBA00023015"/>
    </source>
</evidence>
<organism evidence="8 9">
    <name type="scientific">Umezawaea endophytica</name>
    <dbReference type="NCBI Taxonomy" id="1654476"/>
    <lineage>
        <taxon>Bacteria</taxon>
        <taxon>Bacillati</taxon>
        <taxon>Actinomycetota</taxon>
        <taxon>Actinomycetes</taxon>
        <taxon>Pseudonocardiales</taxon>
        <taxon>Pseudonocardiaceae</taxon>
        <taxon>Umezawaea</taxon>
    </lineage>
</organism>
<evidence type="ECO:0000256" key="5">
    <source>
        <dbReference type="PROSITE-ProRule" id="PRU00169"/>
    </source>
</evidence>
<dbReference type="InterPro" id="IPR000792">
    <property type="entry name" value="Tscrpt_reg_LuxR_C"/>
</dbReference>
<feature type="modified residue" description="4-aspartylphosphate" evidence="5">
    <location>
        <position position="55"/>
    </location>
</feature>
<keyword evidence="3" id="KW-0238">DNA-binding</keyword>
<reference evidence="8" key="1">
    <citation type="submission" date="2022-08" db="EMBL/GenBank/DDBJ databases">
        <authorList>
            <person name="Tistechok S."/>
            <person name="Samborskyy M."/>
            <person name="Roman I."/>
        </authorList>
    </citation>
    <scope>NUCLEOTIDE SEQUENCE</scope>
    <source>
        <strain evidence="8">DSM 103496</strain>
    </source>
</reference>
<feature type="domain" description="Response regulatory" evidence="7">
    <location>
        <begin position="4"/>
        <end position="122"/>
    </location>
</feature>
<dbReference type="Pfam" id="PF00196">
    <property type="entry name" value="GerE"/>
    <property type="match status" value="1"/>
</dbReference>
<dbReference type="PROSITE" id="PS50110">
    <property type="entry name" value="RESPONSE_REGULATORY"/>
    <property type="match status" value="1"/>
</dbReference>
<evidence type="ECO:0000313" key="9">
    <source>
        <dbReference type="Proteomes" id="UP001141259"/>
    </source>
</evidence>
<dbReference type="InterPro" id="IPR016032">
    <property type="entry name" value="Sig_transdc_resp-reg_C-effctor"/>
</dbReference>
<evidence type="ECO:0000313" key="8">
    <source>
        <dbReference type="EMBL" id="MCS7478665.1"/>
    </source>
</evidence>
<protein>
    <submittedName>
        <fullName evidence="8">Response regulator transcription factor</fullName>
    </submittedName>
</protein>
<dbReference type="Pfam" id="PF00072">
    <property type="entry name" value="Response_reg"/>
    <property type="match status" value="1"/>
</dbReference>
<dbReference type="CDD" id="cd06170">
    <property type="entry name" value="LuxR_C_like"/>
    <property type="match status" value="1"/>
</dbReference>
<dbReference type="GO" id="GO:0003677">
    <property type="term" value="F:DNA binding"/>
    <property type="evidence" value="ECO:0007669"/>
    <property type="project" value="UniProtKB-KW"/>
</dbReference>
<evidence type="ECO:0000256" key="3">
    <source>
        <dbReference type="ARBA" id="ARBA00023125"/>
    </source>
</evidence>
<dbReference type="InterPro" id="IPR001789">
    <property type="entry name" value="Sig_transdc_resp-reg_receiver"/>
</dbReference>
<proteinExistence type="predicted"/>
<evidence type="ECO:0000259" key="6">
    <source>
        <dbReference type="PROSITE" id="PS50043"/>
    </source>
</evidence>
<dbReference type="Gene3D" id="3.40.50.2300">
    <property type="match status" value="1"/>
</dbReference>
<dbReference type="SUPFAM" id="SSF52172">
    <property type="entry name" value="CheY-like"/>
    <property type="match status" value="1"/>
</dbReference>
<gene>
    <name evidence="8" type="ORF">NZH93_17530</name>
</gene>
<dbReference type="SMART" id="SM00421">
    <property type="entry name" value="HTH_LUXR"/>
    <property type="match status" value="1"/>
</dbReference>
<dbReference type="PROSITE" id="PS00622">
    <property type="entry name" value="HTH_LUXR_1"/>
    <property type="match status" value="1"/>
</dbReference>
<dbReference type="GO" id="GO:0006355">
    <property type="term" value="P:regulation of DNA-templated transcription"/>
    <property type="evidence" value="ECO:0007669"/>
    <property type="project" value="InterPro"/>
</dbReference>
<dbReference type="GO" id="GO:0000160">
    <property type="term" value="P:phosphorelay signal transduction system"/>
    <property type="evidence" value="ECO:0007669"/>
    <property type="project" value="InterPro"/>
</dbReference>
<evidence type="ECO:0000259" key="7">
    <source>
        <dbReference type="PROSITE" id="PS50110"/>
    </source>
</evidence>
<name>A0A9X3AGR0_9PSEU</name>
<dbReference type="PANTHER" id="PTHR43214">
    <property type="entry name" value="TWO-COMPONENT RESPONSE REGULATOR"/>
    <property type="match status" value="1"/>
</dbReference>
<dbReference type="PROSITE" id="PS50043">
    <property type="entry name" value="HTH_LUXR_2"/>
    <property type="match status" value="1"/>
</dbReference>